<keyword evidence="3 7" id="KW-0812">Transmembrane</keyword>
<dbReference type="AlphaFoldDB" id="A0A5N5SMB6"/>
<evidence type="ECO:0000256" key="5">
    <source>
        <dbReference type="ARBA" id="ARBA00023136"/>
    </source>
</evidence>
<evidence type="ECO:0000256" key="7">
    <source>
        <dbReference type="SAM" id="Phobius"/>
    </source>
</evidence>
<dbReference type="PANTHER" id="PTHR43385:SF1">
    <property type="entry name" value="RIBOFLAVIN TRANSPORTER RIBJ"/>
    <property type="match status" value="1"/>
</dbReference>
<keyword evidence="4 7" id="KW-1133">Transmembrane helix</keyword>
<dbReference type="InterPro" id="IPR036259">
    <property type="entry name" value="MFS_trans_sf"/>
</dbReference>
<feature type="transmembrane region" description="Helical" evidence="7">
    <location>
        <begin position="272"/>
        <end position="298"/>
    </location>
</feature>
<dbReference type="SUPFAM" id="SSF103473">
    <property type="entry name" value="MFS general substrate transporter"/>
    <property type="match status" value="1"/>
</dbReference>
<dbReference type="GO" id="GO:0016020">
    <property type="term" value="C:membrane"/>
    <property type="evidence" value="ECO:0007669"/>
    <property type="project" value="UniProtKB-SubCell"/>
</dbReference>
<comment type="subcellular location">
    <subcellularLocation>
        <location evidence="1">Membrane</location>
        <topology evidence="1">Multi-pass membrane protein</topology>
    </subcellularLocation>
</comment>
<feature type="transmembrane region" description="Helical" evidence="7">
    <location>
        <begin position="240"/>
        <end position="266"/>
    </location>
</feature>
<evidence type="ECO:0000256" key="2">
    <source>
        <dbReference type="ARBA" id="ARBA00022448"/>
    </source>
</evidence>
<dbReference type="Gene3D" id="1.20.1250.20">
    <property type="entry name" value="MFS general substrate transporter like domains"/>
    <property type="match status" value="1"/>
</dbReference>
<dbReference type="InterPro" id="IPR052983">
    <property type="entry name" value="MFS_Riboflavin_Transporter"/>
</dbReference>
<evidence type="ECO:0000256" key="1">
    <source>
        <dbReference type="ARBA" id="ARBA00004141"/>
    </source>
</evidence>
<keyword evidence="5 7" id="KW-0472">Membrane</keyword>
<dbReference type="PANTHER" id="PTHR43385">
    <property type="entry name" value="RIBOFLAVIN TRANSPORTER RIBJ"/>
    <property type="match status" value="1"/>
</dbReference>
<dbReference type="EMBL" id="SEYY01022899">
    <property type="protein sequence ID" value="KAB7495211.1"/>
    <property type="molecule type" value="Genomic_DNA"/>
</dbReference>
<organism evidence="8 9">
    <name type="scientific">Armadillidium nasatum</name>
    <dbReference type="NCBI Taxonomy" id="96803"/>
    <lineage>
        <taxon>Eukaryota</taxon>
        <taxon>Metazoa</taxon>
        <taxon>Ecdysozoa</taxon>
        <taxon>Arthropoda</taxon>
        <taxon>Crustacea</taxon>
        <taxon>Multicrustacea</taxon>
        <taxon>Malacostraca</taxon>
        <taxon>Eumalacostraca</taxon>
        <taxon>Peracarida</taxon>
        <taxon>Isopoda</taxon>
        <taxon>Oniscidea</taxon>
        <taxon>Crinocheta</taxon>
        <taxon>Armadillidiidae</taxon>
        <taxon>Armadillidium</taxon>
    </lineage>
</organism>
<sequence>MKPAVSHDSESENKSNEEKLLRNNREHEDLKSDAKEKNYPQSLPPNKMLSLSLQECRRLSAFSLYSTVSLGTSVMDMETLNTTLKDQEKVPKSQNIYDFLKRIILSTYESILTLKFMRVQIICLGAGCLSLGYVNFQMWIPFVIRNAGYSLEMSAWCVSSSSIANTIARVVMSFLSDRKWFNIKNGYMFSMFLLGSSIIAFSIVKDLTLFLICVCCWGLGIGIAYSLNATVFIATMGIEAFPAVFGVSSLFVAIFSVAFGPIVGIIRDATSSYTYALCFLGVAEWIGFGAWLLMPFAIKYDEKTMLIKKLKEIEEIT</sequence>
<gene>
    <name evidence="8" type="ORF">Anas_09082</name>
</gene>
<evidence type="ECO:0000256" key="6">
    <source>
        <dbReference type="SAM" id="MobiDB-lite"/>
    </source>
</evidence>
<comment type="caution">
    <text evidence="8">The sequence shown here is derived from an EMBL/GenBank/DDBJ whole genome shotgun (WGS) entry which is preliminary data.</text>
</comment>
<evidence type="ECO:0000313" key="8">
    <source>
        <dbReference type="EMBL" id="KAB7495211.1"/>
    </source>
</evidence>
<accession>A0A5N5SMB6</accession>
<keyword evidence="2" id="KW-0813">Transport</keyword>
<dbReference type="Proteomes" id="UP000326759">
    <property type="component" value="Unassembled WGS sequence"/>
</dbReference>
<feature type="compositionally biased region" description="Basic and acidic residues" evidence="6">
    <location>
        <begin position="1"/>
        <end position="38"/>
    </location>
</feature>
<name>A0A5N5SMB6_9CRUS</name>
<dbReference type="OrthoDB" id="6377051at2759"/>
<feature type="transmembrane region" description="Helical" evidence="7">
    <location>
        <begin position="209"/>
        <end position="228"/>
    </location>
</feature>
<proteinExistence type="predicted"/>
<reference evidence="8 9" key="1">
    <citation type="journal article" date="2019" name="PLoS Biol.">
        <title>Sex chromosomes control vertical transmission of feminizing Wolbachia symbionts in an isopod.</title>
        <authorList>
            <person name="Becking T."/>
            <person name="Chebbi M.A."/>
            <person name="Giraud I."/>
            <person name="Moumen B."/>
            <person name="Laverre T."/>
            <person name="Caubet Y."/>
            <person name="Peccoud J."/>
            <person name="Gilbert C."/>
            <person name="Cordaux R."/>
        </authorList>
    </citation>
    <scope>NUCLEOTIDE SEQUENCE [LARGE SCALE GENOMIC DNA]</scope>
    <source>
        <strain evidence="8">ANa2</strain>
        <tissue evidence="8">Whole body excluding digestive tract and cuticle</tissue>
    </source>
</reference>
<feature type="transmembrane region" description="Helical" evidence="7">
    <location>
        <begin position="121"/>
        <end position="141"/>
    </location>
</feature>
<evidence type="ECO:0000256" key="4">
    <source>
        <dbReference type="ARBA" id="ARBA00022989"/>
    </source>
</evidence>
<evidence type="ECO:0000313" key="9">
    <source>
        <dbReference type="Proteomes" id="UP000326759"/>
    </source>
</evidence>
<feature type="transmembrane region" description="Helical" evidence="7">
    <location>
        <begin position="187"/>
        <end position="203"/>
    </location>
</feature>
<evidence type="ECO:0000256" key="3">
    <source>
        <dbReference type="ARBA" id="ARBA00022692"/>
    </source>
</evidence>
<protein>
    <submittedName>
        <fullName evidence="8">Uncharacterized protein</fullName>
    </submittedName>
</protein>
<keyword evidence="9" id="KW-1185">Reference proteome</keyword>
<feature type="region of interest" description="Disordered" evidence="6">
    <location>
        <begin position="1"/>
        <end position="46"/>
    </location>
</feature>